<proteinExistence type="inferred from homology"/>
<feature type="domain" description="O-acyltransferase WSD1-like N-terminal" evidence="11">
    <location>
        <begin position="66"/>
        <end position="262"/>
    </location>
</feature>
<comment type="catalytic activity">
    <reaction evidence="10">
        <text>an acyl-CoA + a 1,2-diacyl-sn-glycerol = a triacyl-sn-glycerol + CoA</text>
        <dbReference type="Rhea" id="RHEA:10868"/>
        <dbReference type="ChEBI" id="CHEBI:17815"/>
        <dbReference type="ChEBI" id="CHEBI:57287"/>
        <dbReference type="ChEBI" id="CHEBI:58342"/>
        <dbReference type="ChEBI" id="CHEBI:64615"/>
        <dbReference type="EC" id="2.3.1.20"/>
    </reaction>
</comment>
<evidence type="ECO:0000256" key="8">
    <source>
        <dbReference type="ARBA" id="ARBA00024360"/>
    </source>
</evidence>
<comment type="pathway">
    <text evidence="3">Glycerolipid metabolism; triacylglycerol biosynthesis.</text>
</comment>
<evidence type="ECO:0000256" key="6">
    <source>
        <dbReference type="ARBA" id="ARBA00022824"/>
    </source>
</evidence>
<dbReference type="InterPro" id="IPR045034">
    <property type="entry name" value="O-acyltransferase_WSD1-like"/>
</dbReference>
<dbReference type="InterPro" id="IPR009721">
    <property type="entry name" value="O-acyltransferase_WSD1_C"/>
</dbReference>
<reference evidence="13" key="1">
    <citation type="submission" date="2025-05" db="UniProtKB">
        <authorList>
            <consortium name="RefSeq"/>
        </authorList>
    </citation>
    <scope>NUCLEOTIDE SEQUENCE [LARGE SCALE GENOMIC DNA]</scope>
</reference>
<evidence type="ECO:0000256" key="4">
    <source>
        <dbReference type="ARBA" id="ARBA00005189"/>
    </source>
</evidence>
<evidence type="ECO:0000256" key="3">
    <source>
        <dbReference type="ARBA" id="ARBA00004771"/>
    </source>
</evidence>
<evidence type="ECO:0000259" key="11">
    <source>
        <dbReference type="Pfam" id="PF03007"/>
    </source>
</evidence>
<evidence type="ECO:0000256" key="10">
    <source>
        <dbReference type="ARBA" id="ARBA00048109"/>
    </source>
</evidence>
<organism evidence="13 14">
    <name type="scientific">Cucumis melo</name>
    <name type="common">Muskmelon</name>
    <dbReference type="NCBI Taxonomy" id="3656"/>
    <lineage>
        <taxon>Eukaryota</taxon>
        <taxon>Viridiplantae</taxon>
        <taxon>Streptophyta</taxon>
        <taxon>Embryophyta</taxon>
        <taxon>Tracheophyta</taxon>
        <taxon>Spermatophyta</taxon>
        <taxon>Magnoliopsida</taxon>
        <taxon>eudicotyledons</taxon>
        <taxon>Gunneridae</taxon>
        <taxon>Pentapetalae</taxon>
        <taxon>rosids</taxon>
        <taxon>fabids</taxon>
        <taxon>Cucurbitales</taxon>
        <taxon>Cucurbitaceae</taxon>
        <taxon>Benincaseae</taxon>
        <taxon>Cucumis</taxon>
    </lineage>
</organism>
<name>A0ABM3KCY8_CUCME</name>
<accession>A0ABM3KCY8</accession>
<evidence type="ECO:0000256" key="2">
    <source>
        <dbReference type="ARBA" id="ARBA00004586"/>
    </source>
</evidence>
<evidence type="ECO:0000256" key="7">
    <source>
        <dbReference type="ARBA" id="ARBA00023315"/>
    </source>
</evidence>
<evidence type="ECO:0000313" key="14">
    <source>
        <dbReference type="RefSeq" id="XP_050935646.1"/>
    </source>
</evidence>
<keyword evidence="7" id="KW-0012">Acyltransferase</keyword>
<dbReference type="Pfam" id="PF03007">
    <property type="entry name" value="WS_DGAT_cat"/>
    <property type="match status" value="1"/>
</dbReference>
<protein>
    <submittedName>
        <fullName evidence="14">Wax ester synthase/diacylglycerol acyltransferase 5-like</fullName>
    </submittedName>
</protein>
<dbReference type="Pfam" id="PF06974">
    <property type="entry name" value="WS_DGAT_C"/>
    <property type="match status" value="1"/>
</dbReference>
<keyword evidence="5" id="KW-0808">Transferase</keyword>
<dbReference type="PANTHER" id="PTHR31650:SF34">
    <property type="entry name" value="O-ACYLTRANSFERASE WSD1-LIKE ISOFORM X1"/>
    <property type="match status" value="1"/>
</dbReference>
<dbReference type="InterPro" id="IPR004255">
    <property type="entry name" value="O-acyltransferase_WSD1_N"/>
</dbReference>
<comment type="subcellular location">
    <subcellularLocation>
        <location evidence="1">Cell membrane</location>
        <topology evidence="1">Single-pass membrane protein</topology>
    </subcellularLocation>
    <subcellularLocation>
        <location evidence="2">Endoplasmic reticulum membrane</location>
    </subcellularLocation>
</comment>
<dbReference type="RefSeq" id="XP_050935646.1">
    <property type="nucleotide sequence ID" value="XM_051079689.1"/>
</dbReference>
<comment type="similarity">
    <text evidence="8">In the N-terminal section; belongs to the long-chain O-acyltransferase family.</text>
</comment>
<evidence type="ECO:0000256" key="1">
    <source>
        <dbReference type="ARBA" id="ARBA00004162"/>
    </source>
</evidence>
<dbReference type="PANTHER" id="PTHR31650">
    <property type="entry name" value="O-ACYLTRANSFERASE (WSD1-LIKE) FAMILY PROTEIN"/>
    <property type="match status" value="1"/>
</dbReference>
<gene>
    <name evidence="14" type="primary">LOC103495687</name>
</gene>
<reference evidence="14" key="2">
    <citation type="submission" date="2025-08" db="UniProtKB">
        <authorList>
            <consortium name="RefSeq"/>
        </authorList>
    </citation>
    <scope>IDENTIFICATION</scope>
    <source>
        <tissue evidence="14">Stem</tissue>
    </source>
</reference>
<sequence length="441" mass="49702">MEIYEDSTAPMSPLSQYFNTSEMCVSVLGVIEIETPISSWEDISSIVTDVLIPANPRFSSIMVKEKTEERKWKTTKVSLKDHIYIPNFPTELSSYEYDAYFDEYATKTATKPFSQAIPLWEIHVFNYPTTHATCSVIFKVHHSIADGFCLMNTLLSCLKRADDPSLPLTFPSRQRSKQPKNKLDFCRLRHFPARFSSSVSNFVLNFGWSIMKNTFVEDDPTPIKPQEDSMQLVKPIAISTMTFSLDQIKQIKNKLNASVNDVLTGIIFLGVRLYMQEHNPESSEANSSALILLNTRKAKAYKSVKVMVKKDSDAPWGNKIAFLPVPIPKLIDSPVVSSTPLEFVEKVKEKITLQRSPLSVFLAAKIGAKLFKRKLKNSSIMISNLIGPVEKMALVNRPVKGLYFTVPGMPQSLMITIVSYMGDLRIVFGGEKCSTEIESMH</sequence>
<evidence type="ECO:0000256" key="9">
    <source>
        <dbReference type="ARBA" id="ARBA00047604"/>
    </source>
</evidence>
<evidence type="ECO:0000313" key="13">
    <source>
        <dbReference type="Proteomes" id="UP001652600"/>
    </source>
</evidence>
<feature type="domain" description="O-acyltransferase WSD1 C-terminal" evidence="12">
    <location>
        <begin position="316"/>
        <end position="433"/>
    </location>
</feature>
<dbReference type="GeneID" id="103495687"/>
<dbReference type="Proteomes" id="UP001652600">
    <property type="component" value="Chromosome 1"/>
</dbReference>
<comment type="pathway">
    <text evidence="4">Lipid metabolism.</text>
</comment>
<comment type="catalytic activity">
    <reaction evidence="9">
        <text>a long chain fatty alcohol + a fatty acyl-CoA = a long-chain alcohol wax ester + CoA</text>
        <dbReference type="Rhea" id="RHEA:38443"/>
        <dbReference type="ChEBI" id="CHEBI:17135"/>
        <dbReference type="ChEBI" id="CHEBI:57287"/>
        <dbReference type="ChEBI" id="CHEBI:77636"/>
        <dbReference type="ChEBI" id="CHEBI:235323"/>
        <dbReference type="EC" id="2.3.1.75"/>
    </reaction>
</comment>
<evidence type="ECO:0000256" key="5">
    <source>
        <dbReference type="ARBA" id="ARBA00022679"/>
    </source>
</evidence>
<keyword evidence="13" id="KW-1185">Reference proteome</keyword>
<keyword evidence="6" id="KW-0256">Endoplasmic reticulum</keyword>
<evidence type="ECO:0000259" key="12">
    <source>
        <dbReference type="Pfam" id="PF06974"/>
    </source>
</evidence>